<reference evidence="11 12" key="1">
    <citation type="journal article" date="2013" name="Nature">
        <title>Anaerobic oxidation of methane coupled to nitrate reduction in a novel archaeal lineage.</title>
        <authorList>
            <person name="Haroon M.F."/>
            <person name="Hu S."/>
            <person name="Shi Y."/>
            <person name="Imelfort M."/>
            <person name="Keller J."/>
            <person name="Hugenholtz P."/>
            <person name="Yuan Z."/>
            <person name="Tyson G.W."/>
        </authorList>
    </citation>
    <scope>NUCLEOTIDE SEQUENCE [LARGE SCALE GENOMIC DNA]</scope>
    <source>
        <strain evidence="11 12">ANME-2d</strain>
    </source>
</reference>
<dbReference type="InterPro" id="IPR011066">
    <property type="entry name" value="MscS_channel_C_sf"/>
</dbReference>
<accession>A0A062UW17</accession>
<dbReference type="Pfam" id="PF00924">
    <property type="entry name" value="MS_channel_2nd"/>
    <property type="match status" value="1"/>
</dbReference>
<dbReference type="PANTHER" id="PTHR30221:SF1">
    <property type="entry name" value="SMALL-CONDUCTANCE MECHANOSENSITIVE CHANNEL"/>
    <property type="match status" value="1"/>
</dbReference>
<comment type="caution">
    <text evidence="11">The sequence shown here is derived from an EMBL/GenBank/DDBJ whole genome shotgun (WGS) entry which is preliminary data.</text>
</comment>
<proteinExistence type="inferred from homology"/>
<evidence type="ECO:0000256" key="7">
    <source>
        <dbReference type="SAM" id="Phobius"/>
    </source>
</evidence>
<gene>
    <name evidence="11" type="ORF">ANME2D_03251</name>
</gene>
<evidence type="ECO:0000259" key="8">
    <source>
        <dbReference type="Pfam" id="PF00924"/>
    </source>
</evidence>
<feature type="transmembrane region" description="Helical" evidence="7">
    <location>
        <begin position="59"/>
        <end position="81"/>
    </location>
</feature>
<name>A0A062UW17_9EURY</name>
<dbReference type="InterPro" id="IPR049278">
    <property type="entry name" value="MS_channel_C"/>
</dbReference>
<evidence type="ECO:0000313" key="11">
    <source>
        <dbReference type="EMBL" id="KCZ71216.1"/>
    </source>
</evidence>
<dbReference type="OrthoDB" id="121853at2157"/>
<dbReference type="SUPFAM" id="SSF50182">
    <property type="entry name" value="Sm-like ribonucleoproteins"/>
    <property type="match status" value="1"/>
</dbReference>
<evidence type="ECO:0000256" key="3">
    <source>
        <dbReference type="ARBA" id="ARBA00022475"/>
    </source>
</evidence>
<keyword evidence="12" id="KW-1185">Reference proteome</keyword>
<dbReference type="Gene3D" id="2.30.30.60">
    <property type="match status" value="1"/>
</dbReference>
<feature type="transmembrane region" description="Helical" evidence="7">
    <location>
        <begin position="18"/>
        <end position="39"/>
    </location>
</feature>
<dbReference type="AlphaFoldDB" id="A0A062UW17"/>
<dbReference type="InterPro" id="IPR045275">
    <property type="entry name" value="MscS_archaea/bacteria_type"/>
</dbReference>
<dbReference type="InterPro" id="IPR049142">
    <property type="entry name" value="MS_channel_1st"/>
</dbReference>
<keyword evidence="5 7" id="KW-1133">Transmembrane helix</keyword>
<evidence type="ECO:0000259" key="10">
    <source>
        <dbReference type="Pfam" id="PF21088"/>
    </source>
</evidence>
<keyword evidence="4 7" id="KW-0812">Transmembrane</keyword>
<evidence type="ECO:0000256" key="4">
    <source>
        <dbReference type="ARBA" id="ARBA00022692"/>
    </source>
</evidence>
<keyword evidence="6 7" id="KW-0472">Membrane</keyword>
<evidence type="ECO:0000259" key="9">
    <source>
        <dbReference type="Pfam" id="PF21082"/>
    </source>
</evidence>
<dbReference type="GO" id="GO:0005886">
    <property type="term" value="C:plasma membrane"/>
    <property type="evidence" value="ECO:0007669"/>
    <property type="project" value="UniProtKB-SubCell"/>
</dbReference>
<dbReference type="InterPro" id="IPR011014">
    <property type="entry name" value="MscS_channel_TM-2"/>
</dbReference>
<feature type="domain" description="Mechanosensitive ion channel transmembrane helices 2/3" evidence="10">
    <location>
        <begin position="59"/>
        <end position="99"/>
    </location>
</feature>
<dbReference type="Gene3D" id="3.30.70.100">
    <property type="match status" value="1"/>
</dbReference>
<dbReference type="SUPFAM" id="SSF82861">
    <property type="entry name" value="Mechanosensitive channel protein MscS (YggB), transmembrane region"/>
    <property type="match status" value="1"/>
</dbReference>
<comment type="subcellular location">
    <subcellularLocation>
        <location evidence="1">Cell membrane</location>
        <topology evidence="1">Multi-pass membrane protein</topology>
    </subcellularLocation>
</comment>
<keyword evidence="3" id="KW-1003">Cell membrane</keyword>
<protein>
    <submittedName>
        <fullName evidence="11">Small-conductance mechanosensitive channel</fullName>
    </submittedName>
</protein>
<evidence type="ECO:0000256" key="2">
    <source>
        <dbReference type="ARBA" id="ARBA00008017"/>
    </source>
</evidence>
<dbReference type="InterPro" id="IPR006685">
    <property type="entry name" value="MscS_channel_2nd"/>
</dbReference>
<dbReference type="GO" id="GO:0008381">
    <property type="term" value="F:mechanosensitive monoatomic ion channel activity"/>
    <property type="evidence" value="ECO:0007669"/>
    <property type="project" value="InterPro"/>
</dbReference>
<dbReference type="InterPro" id="IPR023408">
    <property type="entry name" value="MscS_beta-dom_sf"/>
</dbReference>
<dbReference type="EMBL" id="JMIY01000007">
    <property type="protein sequence ID" value="KCZ71216.1"/>
    <property type="molecule type" value="Genomic_DNA"/>
</dbReference>
<evidence type="ECO:0000256" key="5">
    <source>
        <dbReference type="ARBA" id="ARBA00022989"/>
    </source>
</evidence>
<dbReference type="Proteomes" id="UP000027153">
    <property type="component" value="Unassembled WGS sequence"/>
</dbReference>
<comment type="similarity">
    <text evidence="2">Belongs to the MscS (TC 1.A.23) family.</text>
</comment>
<evidence type="ECO:0000256" key="6">
    <source>
        <dbReference type="ARBA" id="ARBA00023136"/>
    </source>
</evidence>
<dbReference type="Pfam" id="PF21082">
    <property type="entry name" value="MS_channel_3rd"/>
    <property type="match status" value="1"/>
</dbReference>
<dbReference type="PANTHER" id="PTHR30221">
    <property type="entry name" value="SMALL-CONDUCTANCE MECHANOSENSITIVE CHANNEL"/>
    <property type="match status" value="1"/>
</dbReference>
<evidence type="ECO:0000256" key="1">
    <source>
        <dbReference type="ARBA" id="ARBA00004651"/>
    </source>
</evidence>
<dbReference type="SUPFAM" id="SSF82689">
    <property type="entry name" value="Mechanosensitive channel protein MscS (YggB), C-terminal domain"/>
    <property type="match status" value="1"/>
</dbReference>
<evidence type="ECO:0000313" key="12">
    <source>
        <dbReference type="Proteomes" id="UP000027153"/>
    </source>
</evidence>
<feature type="transmembrane region" description="Helical" evidence="7">
    <location>
        <begin position="87"/>
        <end position="113"/>
    </location>
</feature>
<feature type="domain" description="Mechanosensitive ion channel MscS" evidence="8">
    <location>
        <begin position="101"/>
        <end position="167"/>
    </location>
</feature>
<dbReference type="Pfam" id="PF21088">
    <property type="entry name" value="MS_channel_1st"/>
    <property type="match status" value="1"/>
</dbReference>
<dbReference type="Gene3D" id="1.10.287.1260">
    <property type="match status" value="1"/>
</dbReference>
<sequence length="264" mass="28961">MLFEGFFTESTRLVVEKIVYVVIITVIASIIAKTIATAVSRFGQKTGIPRDILGSVNRIITYFIAFVGLVLVLDIFNFNIATFVASFGIVGLIIGIGSQAVISNFIAGILIMLEKPFVTGDFIDIIGFQGVVRDIRVRSTSVQTSDGRLITIPNSTFTSNAVVNYSKTGEILVKIPVSLAADVDLEKVSEIMTSAAKSTRGVRPYRIEVLATGMKQVGPSWNIEIELRFWVNRILERDTIVSSVTARIKDELAKEKIITVPSRQ</sequence>
<organism evidence="11 12">
    <name type="scientific">Candidatus Methanoperedens nitratireducens</name>
    <dbReference type="NCBI Taxonomy" id="1392998"/>
    <lineage>
        <taxon>Archaea</taxon>
        <taxon>Methanobacteriati</taxon>
        <taxon>Methanobacteriota</taxon>
        <taxon>Stenosarchaea group</taxon>
        <taxon>Methanomicrobia</taxon>
        <taxon>Methanosarcinales</taxon>
        <taxon>ANME-2 cluster</taxon>
        <taxon>Candidatus Methanoperedentaceae</taxon>
        <taxon>Candidatus Methanoperedens</taxon>
    </lineage>
</organism>
<dbReference type="InterPro" id="IPR010920">
    <property type="entry name" value="LSM_dom_sf"/>
</dbReference>
<dbReference type="RefSeq" id="WP_048093503.1">
    <property type="nucleotide sequence ID" value="NZ_JMIY01000007.1"/>
</dbReference>
<feature type="domain" description="Mechanosensitive ion channel MscS C-terminal" evidence="9">
    <location>
        <begin position="173"/>
        <end position="257"/>
    </location>
</feature>